<evidence type="ECO:0000313" key="3">
    <source>
        <dbReference type="EMBL" id="GLY81072.1"/>
    </source>
</evidence>
<organism evidence="3 4">
    <name type="scientific">Actinoallomurus iriomotensis</name>
    <dbReference type="NCBI Taxonomy" id="478107"/>
    <lineage>
        <taxon>Bacteria</taxon>
        <taxon>Bacillati</taxon>
        <taxon>Actinomycetota</taxon>
        <taxon>Actinomycetes</taxon>
        <taxon>Streptosporangiales</taxon>
        <taxon>Thermomonosporaceae</taxon>
        <taxon>Actinoallomurus</taxon>
    </lineage>
</organism>
<dbReference type="Gene3D" id="3.30.565.10">
    <property type="entry name" value="Histidine kinase-like ATPase, C-terminal domain"/>
    <property type="match status" value="1"/>
</dbReference>
<dbReference type="GO" id="GO:0004674">
    <property type="term" value="F:protein serine/threonine kinase activity"/>
    <property type="evidence" value="ECO:0007669"/>
    <property type="project" value="UniProtKB-KW"/>
</dbReference>
<accession>A0A9W6RVU2</accession>
<name>A0A9W6RVU2_9ACTN</name>
<comment type="caution">
    <text evidence="3">The sequence shown here is derived from an EMBL/GenBank/DDBJ whole genome shotgun (WGS) entry which is preliminary data.</text>
</comment>
<evidence type="ECO:0000313" key="4">
    <source>
        <dbReference type="Proteomes" id="UP001165135"/>
    </source>
</evidence>
<dbReference type="PANTHER" id="PTHR35526:SF3">
    <property type="entry name" value="ANTI-SIGMA-F FACTOR RSBW"/>
    <property type="match status" value="1"/>
</dbReference>
<keyword evidence="1" id="KW-0808">Transferase</keyword>
<sequence length="141" mass="14743">MATVILGALDIVGLPAEVAPARHWLRKLLADDHAEIADDVVLMACEAVTNSICHSDSGRQVQYGDPGTVALVVSATRGIMRVAVTDAGSRTKVPHVADDGPDAVNGRGLHLIDLLSGGRWGTSCHDGGRTVWFEVPIGRGA</sequence>
<feature type="domain" description="Histidine kinase/HSP90-like ATPase" evidence="2">
    <location>
        <begin position="14"/>
        <end position="115"/>
    </location>
</feature>
<dbReference type="CDD" id="cd16936">
    <property type="entry name" value="HATPase_RsbW-like"/>
    <property type="match status" value="1"/>
</dbReference>
<dbReference type="PANTHER" id="PTHR35526">
    <property type="entry name" value="ANTI-SIGMA-F FACTOR RSBW-RELATED"/>
    <property type="match status" value="1"/>
</dbReference>
<gene>
    <name evidence="3" type="ORF">Airi01_093390</name>
</gene>
<proteinExistence type="predicted"/>
<dbReference type="InterPro" id="IPR003594">
    <property type="entry name" value="HATPase_dom"/>
</dbReference>
<dbReference type="Proteomes" id="UP001165135">
    <property type="component" value="Unassembled WGS sequence"/>
</dbReference>
<dbReference type="Pfam" id="PF13581">
    <property type="entry name" value="HATPase_c_2"/>
    <property type="match status" value="1"/>
</dbReference>
<dbReference type="InterPro" id="IPR050267">
    <property type="entry name" value="Anti-sigma-factor_SerPK"/>
</dbReference>
<keyword evidence="1" id="KW-0418">Kinase</keyword>
<evidence type="ECO:0000256" key="1">
    <source>
        <dbReference type="ARBA" id="ARBA00022527"/>
    </source>
</evidence>
<reference evidence="3" key="1">
    <citation type="submission" date="2023-03" db="EMBL/GenBank/DDBJ databases">
        <title>Actinoallomurus iriomotensis NBRC 103681.</title>
        <authorList>
            <person name="Ichikawa N."/>
            <person name="Sato H."/>
            <person name="Tonouchi N."/>
        </authorList>
    </citation>
    <scope>NUCLEOTIDE SEQUENCE</scope>
    <source>
        <strain evidence="3">NBRC 103681</strain>
    </source>
</reference>
<dbReference type="InterPro" id="IPR036890">
    <property type="entry name" value="HATPase_C_sf"/>
</dbReference>
<protein>
    <recommendedName>
        <fullName evidence="2">Histidine kinase/HSP90-like ATPase domain-containing protein</fullName>
    </recommendedName>
</protein>
<dbReference type="SUPFAM" id="SSF55874">
    <property type="entry name" value="ATPase domain of HSP90 chaperone/DNA topoisomerase II/histidine kinase"/>
    <property type="match status" value="1"/>
</dbReference>
<dbReference type="EMBL" id="BSTJ01000017">
    <property type="protein sequence ID" value="GLY81072.1"/>
    <property type="molecule type" value="Genomic_DNA"/>
</dbReference>
<keyword evidence="1" id="KW-0723">Serine/threonine-protein kinase</keyword>
<dbReference type="AlphaFoldDB" id="A0A9W6RVU2"/>
<evidence type="ECO:0000259" key="2">
    <source>
        <dbReference type="Pfam" id="PF13581"/>
    </source>
</evidence>